<organism evidence="4 5">
    <name type="scientific">Aeromicrobium terrae</name>
    <dbReference type="NCBI Taxonomy" id="2498846"/>
    <lineage>
        <taxon>Bacteria</taxon>
        <taxon>Bacillati</taxon>
        <taxon>Actinomycetota</taxon>
        <taxon>Actinomycetes</taxon>
        <taxon>Propionibacteriales</taxon>
        <taxon>Nocardioidaceae</taxon>
        <taxon>Aeromicrobium</taxon>
    </lineage>
</organism>
<reference evidence="4 5" key="1">
    <citation type="submission" date="2019-06" db="EMBL/GenBank/DDBJ databases">
        <title>Aeromicrobium sp. nov., isolated from a maize field.</title>
        <authorList>
            <person name="Lin S.-Y."/>
            <person name="Tsai C.-F."/>
            <person name="Young C.-C."/>
        </authorList>
    </citation>
    <scope>NUCLEOTIDE SEQUENCE [LARGE SCALE GENOMIC DNA]</scope>
    <source>
        <strain evidence="4 5">CC-CFT486</strain>
    </source>
</reference>
<keyword evidence="5" id="KW-1185">Reference proteome</keyword>
<dbReference type="NCBIfam" id="TIGR00996">
    <property type="entry name" value="Mtu_fam_mce"/>
    <property type="match status" value="1"/>
</dbReference>
<accession>A0A5C8NJA3</accession>
<evidence type="ECO:0000259" key="2">
    <source>
        <dbReference type="Pfam" id="PF02470"/>
    </source>
</evidence>
<evidence type="ECO:0000259" key="3">
    <source>
        <dbReference type="Pfam" id="PF11887"/>
    </source>
</evidence>
<dbReference type="Proteomes" id="UP000321571">
    <property type="component" value="Unassembled WGS sequence"/>
</dbReference>
<dbReference type="GO" id="GO:0005576">
    <property type="term" value="C:extracellular region"/>
    <property type="evidence" value="ECO:0007669"/>
    <property type="project" value="TreeGrafter"/>
</dbReference>
<dbReference type="RefSeq" id="WP_147685407.1">
    <property type="nucleotide sequence ID" value="NZ_VDUX01000003.1"/>
</dbReference>
<dbReference type="Pfam" id="PF11887">
    <property type="entry name" value="Mce4_CUP1"/>
    <property type="match status" value="1"/>
</dbReference>
<dbReference type="PROSITE" id="PS51257">
    <property type="entry name" value="PROKAR_LIPOPROTEIN"/>
    <property type="match status" value="1"/>
</dbReference>
<dbReference type="PANTHER" id="PTHR33371">
    <property type="entry name" value="INTERMEMBRANE PHOSPHOLIPID TRANSPORT SYSTEM BINDING PROTEIN MLAD-RELATED"/>
    <property type="match status" value="1"/>
</dbReference>
<feature type="signal peptide" evidence="1">
    <location>
        <begin position="1"/>
        <end position="23"/>
    </location>
</feature>
<dbReference type="InterPro" id="IPR024516">
    <property type="entry name" value="Mce_C"/>
</dbReference>
<evidence type="ECO:0000256" key="1">
    <source>
        <dbReference type="SAM" id="SignalP"/>
    </source>
</evidence>
<dbReference type="PANTHER" id="PTHR33371:SF4">
    <property type="entry name" value="INTERMEMBRANE PHOSPHOLIPID TRANSPORT SYSTEM BINDING PROTEIN MLAD"/>
    <property type="match status" value="1"/>
</dbReference>
<dbReference type="EMBL" id="VDUX01000003">
    <property type="protein sequence ID" value="TXL61270.1"/>
    <property type="molecule type" value="Genomic_DNA"/>
</dbReference>
<name>A0A5C8NJA3_9ACTN</name>
<evidence type="ECO:0000313" key="5">
    <source>
        <dbReference type="Proteomes" id="UP000321571"/>
    </source>
</evidence>
<dbReference type="InterPro" id="IPR003399">
    <property type="entry name" value="Mce/MlaD"/>
</dbReference>
<dbReference type="OrthoDB" id="4516955at2"/>
<protein>
    <submittedName>
        <fullName evidence="4">MCE family protein</fullName>
    </submittedName>
</protein>
<comment type="caution">
    <text evidence="4">The sequence shown here is derived from an EMBL/GenBank/DDBJ whole genome shotgun (WGS) entry which is preliminary data.</text>
</comment>
<feature type="domain" description="Mce/MlaD" evidence="2">
    <location>
        <begin position="27"/>
        <end position="101"/>
    </location>
</feature>
<sequence>MIRRLLPAAVAMLLALGLLTSCGGSSGTNVTAQFDDAAGLFEGNDVGVLGVRVGEVTKITPRGDHVDVSLHIDDGVKIPADAGAVVVSRSVATDRYVELTPVYDSGPVLASGTVLSRQRTRSPVEFDDLLASLRRISADLSGPDKKAQPVNDLLEIAARTLDGKGRTIGKGLGDLADALDDVNEGSGDTATTIKNLDTLTAALADNDTLVREFSSEVSRATGMLDDEHESLEATFEALAAMVRRVTEFSREHRAAVVDQVDDMQAIVHRMVERREGLERLVASLPLMMQNVAQAIDKNDRLNFMTRPVDLVPTEAALDVICSNAPDPSVCDPIKAGVSTIFDLIHALAGVQTP</sequence>
<dbReference type="InterPro" id="IPR052336">
    <property type="entry name" value="MlaD_Phospholipid_Transporter"/>
</dbReference>
<dbReference type="InterPro" id="IPR005693">
    <property type="entry name" value="Mce"/>
</dbReference>
<feature type="chain" id="PRO_5039707023" evidence="1">
    <location>
        <begin position="24"/>
        <end position="353"/>
    </location>
</feature>
<feature type="domain" description="Mammalian cell entry C-terminal" evidence="3">
    <location>
        <begin position="108"/>
        <end position="297"/>
    </location>
</feature>
<keyword evidence="1" id="KW-0732">Signal</keyword>
<gene>
    <name evidence="4" type="ORF">FHP06_07505</name>
</gene>
<proteinExistence type="predicted"/>
<dbReference type="Pfam" id="PF02470">
    <property type="entry name" value="MlaD"/>
    <property type="match status" value="1"/>
</dbReference>
<evidence type="ECO:0000313" key="4">
    <source>
        <dbReference type="EMBL" id="TXL61270.1"/>
    </source>
</evidence>
<dbReference type="AlphaFoldDB" id="A0A5C8NJA3"/>